<evidence type="ECO:0000259" key="14">
    <source>
        <dbReference type="PROSITE" id="PS51194"/>
    </source>
</evidence>
<dbReference type="Pfam" id="PF16124">
    <property type="entry name" value="RecQ_Zn_bind"/>
    <property type="match status" value="1"/>
</dbReference>
<dbReference type="GO" id="GO:0043138">
    <property type="term" value="F:3'-5' DNA helicase activity"/>
    <property type="evidence" value="ECO:0007669"/>
    <property type="project" value="UniProtKB-EC"/>
</dbReference>
<dbReference type="AlphaFoldDB" id="A0A921SUS1"/>
<evidence type="ECO:0000256" key="10">
    <source>
        <dbReference type="ARBA" id="ARBA00034808"/>
    </source>
</evidence>
<keyword evidence="8" id="KW-0413">Isomerase</keyword>
<evidence type="ECO:0000259" key="13">
    <source>
        <dbReference type="PROSITE" id="PS51192"/>
    </source>
</evidence>
<dbReference type="PANTHER" id="PTHR13710:SF105">
    <property type="entry name" value="ATP-DEPENDENT DNA HELICASE Q1"/>
    <property type="match status" value="1"/>
</dbReference>
<keyword evidence="6" id="KW-0067">ATP-binding</keyword>
<dbReference type="GO" id="GO:0006310">
    <property type="term" value="P:DNA recombination"/>
    <property type="evidence" value="ECO:0007669"/>
    <property type="project" value="InterPro"/>
</dbReference>
<evidence type="ECO:0000256" key="7">
    <source>
        <dbReference type="ARBA" id="ARBA00023125"/>
    </source>
</evidence>
<dbReference type="InterPro" id="IPR002464">
    <property type="entry name" value="DNA/RNA_helicase_DEAH_CS"/>
</dbReference>
<proteinExistence type="inferred from homology"/>
<sequence>MHEIIYEILQKYWGYRQFRPMQEEIITSLLDGHDTLGLMPTGGGKSLTFQVPTLCREGLCLVITPLVALMKDQVDNLRDRGIRAAYIHAGMSRREMVVTFDNCLYGRFKFLYISPERIDTELFAARIQGLSVSLIVVDEAHCISQWGYDFRPAYLKIAQIRHTLPHVPVLALTATATPIVADDIQKKLDFHDGRVFRTGFARPNLSYVVRPCEDKMQQLLRILHRVPGSAVVYVRNRKRTKEVAEELSRAGISADYYHAGLGQEEKNEKQRKWKADETRVMVSTNAFGMGIDKPDVRVVVHLDMPNAPEEYFQEAGRAGRDGARAYAVLLYSRRDKANLHKRLTEEFPDKEFVLKVYERVGNFLEIALGCGMDSIYEFNLKRFCTTFNYATTPVLSALKILTISGYIEFIEETDTLSRVMMLVHKEELYHLRDTDPATDRVLQCLLRSYTGLFADYVFIHEDLLAQRLGACQQEVYEALLKLNRLHVLHYIPRRRTPYIVYTRERMEPRYVQITREAYEDRRQRMADRIESMITYATSTRCRQQMLLEYFGEKADYECGCCDNCIEHRKREQASAQKPEVIARAIQQFIGNDCVSRDRIAAALPYPEDEVIEALRFLRDEGFIVCEDDIHYKNKT</sequence>
<dbReference type="EC" id="5.6.2.4" evidence="10"/>
<feature type="domain" description="Helicase ATP-binding" evidence="13">
    <location>
        <begin position="26"/>
        <end position="194"/>
    </location>
</feature>
<dbReference type="GO" id="GO:0005524">
    <property type="term" value="F:ATP binding"/>
    <property type="evidence" value="ECO:0007669"/>
    <property type="project" value="UniProtKB-KW"/>
</dbReference>
<name>A0A921SUS1_9BACT</name>
<dbReference type="InterPro" id="IPR001650">
    <property type="entry name" value="Helicase_C-like"/>
</dbReference>
<evidence type="ECO:0000256" key="1">
    <source>
        <dbReference type="ARBA" id="ARBA00005446"/>
    </source>
</evidence>
<dbReference type="InterPro" id="IPR032284">
    <property type="entry name" value="RecQ_Zn-bd"/>
</dbReference>
<dbReference type="PANTHER" id="PTHR13710">
    <property type="entry name" value="DNA HELICASE RECQ FAMILY MEMBER"/>
    <property type="match status" value="1"/>
</dbReference>
<reference evidence="15" key="2">
    <citation type="submission" date="2021-09" db="EMBL/GenBank/DDBJ databases">
        <authorList>
            <person name="Gilroy R."/>
        </authorList>
    </citation>
    <scope>NUCLEOTIDE SEQUENCE</scope>
    <source>
        <strain evidence="15">CHK121-7720</strain>
    </source>
</reference>
<dbReference type="PROSITE" id="PS51194">
    <property type="entry name" value="HELICASE_CTER"/>
    <property type="match status" value="1"/>
</dbReference>
<dbReference type="SUPFAM" id="SSF52540">
    <property type="entry name" value="P-loop containing nucleoside triphosphate hydrolases"/>
    <property type="match status" value="1"/>
</dbReference>
<dbReference type="GO" id="GO:0005737">
    <property type="term" value="C:cytoplasm"/>
    <property type="evidence" value="ECO:0007669"/>
    <property type="project" value="TreeGrafter"/>
</dbReference>
<comment type="catalytic activity">
    <reaction evidence="9">
        <text>Couples ATP hydrolysis with the unwinding of duplex DNA by translocating in the 3'-5' direction.</text>
        <dbReference type="EC" id="5.6.2.4"/>
    </reaction>
</comment>
<dbReference type="NCBIfam" id="TIGR00614">
    <property type="entry name" value="recQ_fam"/>
    <property type="match status" value="1"/>
</dbReference>
<comment type="caution">
    <text evidence="15">The sequence shown here is derived from an EMBL/GenBank/DDBJ whole genome shotgun (WGS) entry which is preliminary data.</text>
</comment>
<dbReference type="Pfam" id="PF00271">
    <property type="entry name" value="Helicase_C"/>
    <property type="match status" value="1"/>
</dbReference>
<dbReference type="InterPro" id="IPR027417">
    <property type="entry name" value="P-loop_NTPase"/>
</dbReference>
<dbReference type="RefSeq" id="WP_273306022.1">
    <property type="nucleotide sequence ID" value="NZ_DYUD01000018.1"/>
</dbReference>
<dbReference type="InterPro" id="IPR004589">
    <property type="entry name" value="DNA_helicase_ATP-dep_RecQ"/>
</dbReference>
<keyword evidence="2" id="KW-0479">Metal-binding</keyword>
<dbReference type="GO" id="GO:0006281">
    <property type="term" value="P:DNA repair"/>
    <property type="evidence" value="ECO:0007669"/>
    <property type="project" value="TreeGrafter"/>
</dbReference>
<dbReference type="InterPro" id="IPR011545">
    <property type="entry name" value="DEAD/DEAH_box_helicase_dom"/>
</dbReference>
<evidence type="ECO:0000256" key="8">
    <source>
        <dbReference type="ARBA" id="ARBA00023235"/>
    </source>
</evidence>
<dbReference type="SMART" id="SM00490">
    <property type="entry name" value="HELICc"/>
    <property type="match status" value="1"/>
</dbReference>
<evidence type="ECO:0000256" key="3">
    <source>
        <dbReference type="ARBA" id="ARBA00022741"/>
    </source>
</evidence>
<dbReference type="Proteomes" id="UP000757103">
    <property type="component" value="Unassembled WGS sequence"/>
</dbReference>
<dbReference type="Pfam" id="PF00270">
    <property type="entry name" value="DEAD"/>
    <property type="match status" value="1"/>
</dbReference>
<evidence type="ECO:0000256" key="6">
    <source>
        <dbReference type="ARBA" id="ARBA00022840"/>
    </source>
</evidence>
<feature type="domain" description="Helicase C-terminal" evidence="14">
    <location>
        <begin position="218"/>
        <end position="364"/>
    </location>
</feature>
<dbReference type="InterPro" id="IPR014001">
    <property type="entry name" value="Helicase_ATP-bd"/>
</dbReference>
<dbReference type="GO" id="GO:0003677">
    <property type="term" value="F:DNA binding"/>
    <property type="evidence" value="ECO:0007669"/>
    <property type="project" value="UniProtKB-KW"/>
</dbReference>
<dbReference type="PROSITE" id="PS00690">
    <property type="entry name" value="DEAH_ATP_HELICASE"/>
    <property type="match status" value="1"/>
</dbReference>
<dbReference type="FunFam" id="3.40.50.300:FF:001389">
    <property type="entry name" value="ATP-dependent DNA helicase RecQ"/>
    <property type="match status" value="1"/>
</dbReference>
<dbReference type="InterPro" id="IPR036388">
    <property type="entry name" value="WH-like_DNA-bd_sf"/>
</dbReference>
<keyword evidence="4" id="KW-0378">Hydrolase</keyword>
<dbReference type="GO" id="GO:0046872">
    <property type="term" value="F:metal ion binding"/>
    <property type="evidence" value="ECO:0007669"/>
    <property type="project" value="UniProtKB-KW"/>
</dbReference>
<dbReference type="Gene3D" id="1.10.10.10">
    <property type="entry name" value="Winged helix-like DNA-binding domain superfamily/Winged helix DNA-binding domain"/>
    <property type="match status" value="1"/>
</dbReference>
<dbReference type="CDD" id="cd17920">
    <property type="entry name" value="DEXHc_RecQ"/>
    <property type="match status" value="1"/>
</dbReference>
<dbReference type="GO" id="GO:0030894">
    <property type="term" value="C:replisome"/>
    <property type="evidence" value="ECO:0007669"/>
    <property type="project" value="TreeGrafter"/>
</dbReference>
<dbReference type="Gene3D" id="3.40.50.300">
    <property type="entry name" value="P-loop containing nucleotide triphosphate hydrolases"/>
    <property type="match status" value="2"/>
</dbReference>
<evidence type="ECO:0000313" key="16">
    <source>
        <dbReference type="Proteomes" id="UP000757103"/>
    </source>
</evidence>
<evidence type="ECO:0000256" key="5">
    <source>
        <dbReference type="ARBA" id="ARBA00022806"/>
    </source>
</evidence>
<keyword evidence="3" id="KW-0547">Nucleotide-binding</keyword>
<evidence type="ECO:0000256" key="12">
    <source>
        <dbReference type="ARBA" id="ARBA00044550"/>
    </source>
</evidence>
<keyword evidence="7" id="KW-0238">DNA-binding</keyword>
<evidence type="ECO:0000256" key="4">
    <source>
        <dbReference type="ARBA" id="ARBA00022801"/>
    </source>
</evidence>
<evidence type="ECO:0000256" key="11">
    <source>
        <dbReference type="ARBA" id="ARBA00044535"/>
    </source>
</evidence>
<evidence type="ECO:0000256" key="9">
    <source>
        <dbReference type="ARBA" id="ARBA00034617"/>
    </source>
</evidence>
<protein>
    <recommendedName>
        <fullName evidence="11">ATP-dependent DNA helicase RecQ</fullName>
        <ecNumber evidence="10">5.6.2.4</ecNumber>
    </recommendedName>
    <alternativeName>
        <fullName evidence="12">DNA 3'-5' helicase RecQ</fullName>
    </alternativeName>
</protein>
<dbReference type="GO" id="GO:0043590">
    <property type="term" value="C:bacterial nucleoid"/>
    <property type="evidence" value="ECO:0007669"/>
    <property type="project" value="TreeGrafter"/>
</dbReference>
<keyword evidence="5 15" id="KW-0347">Helicase</keyword>
<evidence type="ECO:0000256" key="2">
    <source>
        <dbReference type="ARBA" id="ARBA00022723"/>
    </source>
</evidence>
<evidence type="ECO:0000313" key="15">
    <source>
        <dbReference type="EMBL" id="HJG88986.1"/>
    </source>
</evidence>
<dbReference type="GO" id="GO:0009378">
    <property type="term" value="F:four-way junction helicase activity"/>
    <property type="evidence" value="ECO:0007669"/>
    <property type="project" value="TreeGrafter"/>
</dbReference>
<reference evidence="15" key="1">
    <citation type="journal article" date="2021" name="PeerJ">
        <title>Extensive microbial diversity within the chicken gut microbiome revealed by metagenomics and culture.</title>
        <authorList>
            <person name="Gilroy R."/>
            <person name="Ravi A."/>
            <person name="Getino M."/>
            <person name="Pursley I."/>
            <person name="Horton D.L."/>
            <person name="Alikhan N.F."/>
            <person name="Baker D."/>
            <person name="Gharbi K."/>
            <person name="Hall N."/>
            <person name="Watson M."/>
            <person name="Adriaenssens E.M."/>
            <person name="Foster-Nyarko E."/>
            <person name="Jarju S."/>
            <person name="Secka A."/>
            <person name="Antonio M."/>
            <person name="Oren A."/>
            <person name="Chaudhuri R.R."/>
            <person name="La Ragione R."/>
            <person name="Hildebrand F."/>
            <person name="Pallen M.J."/>
        </authorList>
    </citation>
    <scope>NUCLEOTIDE SEQUENCE</scope>
    <source>
        <strain evidence="15">CHK121-7720</strain>
    </source>
</reference>
<dbReference type="SMART" id="SM00487">
    <property type="entry name" value="DEXDc"/>
    <property type="match status" value="1"/>
</dbReference>
<comment type="similarity">
    <text evidence="1">Belongs to the helicase family. RecQ subfamily.</text>
</comment>
<organism evidence="15 16">
    <name type="scientific">Barnesiella viscericola</name>
    <dbReference type="NCBI Taxonomy" id="397865"/>
    <lineage>
        <taxon>Bacteria</taxon>
        <taxon>Pseudomonadati</taxon>
        <taxon>Bacteroidota</taxon>
        <taxon>Bacteroidia</taxon>
        <taxon>Bacteroidales</taxon>
        <taxon>Barnesiellaceae</taxon>
        <taxon>Barnesiella</taxon>
    </lineage>
</organism>
<dbReference type="PROSITE" id="PS51192">
    <property type="entry name" value="HELICASE_ATP_BIND_1"/>
    <property type="match status" value="1"/>
</dbReference>
<dbReference type="EMBL" id="DYUD01000018">
    <property type="protein sequence ID" value="HJG88986.1"/>
    <property type="molecule type" value="Genomic_DNA"/>
</dbReference>
<dbReference type="GO" id="GO:0016787">
    <property type="term" value="F:hydrolase activity"/>
    <property type="evidence" value="ECO:0007669"/>
    <property type="project" value="UniProtKB-KW"/>
</dbReference>
<accession>A0A921SUS1</accession>
<gene>
    <name evidence="15" type="ORF">K8U91_05885</name>
</gene>